<feature type="transmembrane region" description="Helical" evidence="7">
    <location>
        <begin position="122"/>
        <end position="141"/>
    </location>
</feature>
<feature type="disulfide bond" evidence="6">
    <location>
        <begin position="45"/>
        <end position="54"/>
    </location>
</feature>
<dbReference type="Proteomes" id="UP000663877">
    <property type="component" value="Unassembled WGS sequence"/>
</dbReference>
<keyword evidence="7" id="KW-0472">Membrane</keyword>
<evidence type="ECO:0000313" key="11">
    <source>
        <dbReference type="EMBL" id="CAF1608212.1"/>
    </source>
</evidence>
<dbReference type="EMBL" id="CAJNOI010001102">
    <property type="protein sequence ID" value="CAF1382762.1"/>
    <property type="molecule type" value="Genomic_DNA"/>
</dbReference>
<dbReference type="SUPFAM" id="SSF47203">
    <property type="entry name" value="Acyl-CoA dehydrogenase C-terminal domain-like"/>
    <property type="match status" value="1"/>
</dbReference>
<evidence type="ECO:0000256" key="1">
    <source>
        <dbReference type="ARBA" id="ARBA00005189"/>
    </source>
</evidence>
<evidence type="ECO:0000256" key="3">
    <source>
        <dbReference type="ARBA" id="ARBA00022832"/>
    </source>
</evidence>
<feature type="domain" description="EGF-like" evidence="9">
    <location>
        <begin position="17"/>
        <end position="55"/>
    </location>
</feature>
<feature type="transmembrane region" description="Helical" evidence="7">
    <location>
        <begin position="178"/>
        <end position="201"/>
    </location>
</feature>
<evidence type="ECO:0000256" key="6">
    <source>
        <dbReference type="PROSITE-ProRule" id="PRU00076"/>
    </source>
</evidence>
<dbReference type="InterPro" id="IPR036250">
    <property type="entry name" value="AcylCo_DH-like_C"/>
</dbReference>
<keyword evidence="4" id="KW-0560">Oxidoreductase</keyword>
<accession>A0A815JIC4</accession>
<dbReference type="PROSITE" id="PS00022">
    <property type="entry name" value="EGF_1"/>
    <property type="match status" value="1"/>
</dbReference>
<dbReference type="PANTHER" id="PTHR10909">
    <property type="entry name" value="ELECTRON TRANSPORT OXIDOREDUCTASE"/>
    <property type="match status" value="1"/>
</dbReference>
<feature type="signal peptide" evidence="8">
    <location>
        <begin position="1"/>
        <end position="17"/>
    </location>
</feature>
<dbReference type="EMBL" id="CAJNOM010001445">
    <property type="protein sequence ID" value="CAF1608212.1"/>
    <property type="molecule type" value="Genomic_DNA"/>
</dbReference>
<evidence type="ECO:0000313" key="13">
    <source>
        <dbReference type="Proteomes" id="UP000663877"/>
    </source>
</evidence>
<dbReference type="Pfam" id="PF01756">
    <property type="entry name" value="ACOX"/>
    <property type="match status" value="1"/>
</dbReference>
<dbReference type="PANTHER" id="PTHR10909:SF390">
    <property type="entry name" value="PEROXISOMAL ACYL-COENZYME A OXIDASE 3"/>
    <property type="match status" value="1"/>
</dbReference>
<dbReference type="GO" id="GO:0055088">
    <property type="term" value="P:lipid homeostasis"/>
    <property type="evidence" value="ECO:0007669"/>
    <property type="project" value="TreeGrafter"/>
</dbReference>
<dbReference type="OrthoDB" id="538336at2759"/>
<proteinExistence type="inferred from homology"/>
<dbReference type="PROSITE" id="PS50026">
    <property type="entry name" value="EGF_3"/>
    <property type="match status" value="1"/>
</dbReference>
<evidence type="ECO:0000256" key="8">
    <source>
        <dbReference type="SAM" id="SignalP"/>
    </source>
</evidence>
<evidence type="ECO:0000256" key="2">
    <source>
        <dbReference type="ARBA" id="ARBA00006288"/>
    </source>
</evidence>
<dbReference type="InterPro" id="IPR012258">
    <property type="entry name" value="Acyl-CoA_oxidase"/>
</dbReference>
<evidence type="ECO:0000256" key="4">
    <source>
        <dbReference type="ARBA" id="ARBA00023002"/>
    </source>
</evidence>
<feature type="transmembrane region" description="Helical" evidence="7">
    <location>
        <begin position="62"/>
        <end position="84"/>
    </location>
</feature>
<dbReference type="GO" id="GO:0005777">
    <property type="term" value="C:peroxisome"/>
    <property type="evidence" value="ECO:0007669"/>
    <property type="project" value="InterPro"/>
</dbReference>
<keyword evidence="12" id="KW-1185">Reference proteome</keyword>
<dbReference type="InterPro" id="IPR002655">
    <property type="entry name" value="Acyl-CoA_oxidase_C"/>
</dbReference>
<keyword evidence="3" id="KW-0276">Fatty acid metabolism</keyword>
<dbReference type="GO" id="GO:0005504">
    <property type="term" value="F:fatty acid binding"/>
    <property type="evidence" value="ECO:0007669"/>
    <property type="project" value="TreeGrafter"/>
</dbReference>
<dbReference type="Proteomes" id="UP000663832">
    <property type="component" value="Unassembled WGS sequence"/>
</dbReference>
<gene>
    <name evidence="10" type="ORF">BJG266_LOCUS36666</name>
    <name evidence="11" type="ORF">QVE165_LOCUS53659</name>
</gene>
<comment type="pathway">
    <text evidence="1">Lipid metabolism.</text>
</comment>
<protein>
    <recommendedName>
        <fullName evidence="9">EGF-like domain-containing protein</fullName>
    </recommendedName>
</protein>
<keyword evidence="6" id="KW-0245">EGF-like domain</keyword>
<evidence type="ECO:0000256" key="7">
    <source>
        <dbReference type="SAM" id="Phobius"/>
    </source>
</evidence>
<sequence>MSLYILILFTTAVVINGQLNCSTYNPCGRNGYCFDIDNGEWSCECKFWWSGSTCKDLTNSGVQVIVLGCLLGLLVILFYGLQIFHKIRLKKKQPKEVKEKKIVYNTTLIDLAFKNARRSARLSSCIIGVLTMILAAIGLISKWSLIQPIHNEIVNKYETNQSLYYVENSFCDKTDYDYFNVVTFPISYLLNAIDWLLCYIVDKSIRKLEQLTATKDLSSFDLKNTVQVYHLRTLAIIYIQRTAIIRFSQFLNLNNDIDDNCKIVLEKLLLVHILKLFEEYLTLLYEGHYIQNNEINQWIQTRLLDLCYELRHDLVSLVDVFAPPDHILNSVLGINNGQVYKAINNMIHSNKQTFLTPLWLSKDLFERSKL</sequence>
<dbReference type="GO" id="GO:0016402">
    <property type="term" value="F:pristanoyl-CoA oxidase activity"/>
    <property type="evidence" value="ECO:0007669"/>
    <property type="project" value="TreeGrafter"/>
</dbReference>
<feature type="chain" id="PRO_5035686932" description="EGF-like domain-containing protein" evidence="8">
    <location>
        <begin position="18"/>
        <end position="370"/>
    </location>
</feature>
<reference evidence="10" key="1">
    <citation type="submission" date="2021-02" db="EMBL/GenBank/DDBJ databases">
        <authorList>
            <person name="Nowell W R."/>
        </authorList>
    </citation>
    <scope>NUCLEOTIDE SEQUENCE</scope>
</reference>
<keyword evidence="8" id="KW-0732">Signal</keyword>
<evidence type="ECO:0000313" key="10">
    <source>
        <dbReference type="EMBL" id="CAF1382762.1"/>
    </source>
</evidence>
<dbReference type="AlphaFoldDB" id="A0A815JIC4"/>
<keyword evidence="6" id="KW-1015">Disulfide bond</keyword>
<comment type="caution">
    <text evidence="10">The sequence shown here is derived from an EMBL/GenBank/DDBJ whole genome shotgun (WGS) entry which is preliminary data.</text>
</comment>
<keyword evidence="7" id="KW-0812">Transmembrane</keyword>
<organism evidence="10 13">
    <name type="scientific">Adineta steineri</name>
    <dbReference type="NCBI Taxonomy" id="433720"/>
    <lineage>
        <taxon>Eukaryota</taxon>
        <taxon>Metazoa</taxon>
        <taxon>Spiralia</taxon>
        <taxon>Gnathifera</taxon>
        <taxon>Rotifera</taxon>
        <taxon>Eurotatoria</taxon>
        <taxon>Bdelloidea</taxon>
        <taxon>Adinetida</taxon>
        <taxon>Adinetidae</taxon>
        <taxon>Adineta</taxon>
    </lineage>
</organism>
<keyword evidence="5" id="KW-0443">Lipid metabolism</keyword>
<dbReference type="InterPro" id="IPR000742">
    <property type="entry name" value="EGF"/>
</dbReference>
<dbReference type="Gene3D" id="1.20.140.10">
    <property type="entry name" value="Butyryl-CoA Dehydrogenase, subunit A, domain 3"/>
    <property type="match status" value="1"/>
</dbReference>
<dbReference type="GO" id="GO:0071949">
    <property type="term" value="F:FAD binding"/>
    <property type="evidence" value="ECO:0007669"/>
    <property type="project" value="InterPro"/>
</dbReference>
<comment type="caution">
    <text evidence="6">Lacks conserved residue(s) required for the propagation of feature annotation.</text>
</comment>
<dbReference type="FunFam" id="1.20.140.10:FF:000007">
    <property type="entry name" value="Acyl-coenzyme A oxidase"/>
    <property type="match status" value="1"/>
</dbReference>
<evidence type="ECO:0000313" key="12">
    <source>
        <dbReference type="Proteomes" id="UP000663832"/>
    </source>
</evidence>
<comment type="similarity">
    <text evidence="2">Belongs to the acyl-CoA oxidase family.</text>
</comment>
<dbReference type="GO" id="GO:0033540">
    <property type="term" value="P:fatty acid beta-oxidation using acyl-CoA oxidase"/>
    <property type="evidence" value="ECO:0007669"/>
    <property type="project" value="TreeGrafter"/>
</dbReference>
<name>A0A815JIC4_9BILA</name>
<evidence type="ECO:0000259" key="9">
    <source>
        <dbReference type="PROSITE" id="PS50026"/>
    </source>
</evidence>
<keyword evidence="7" id="KW-1133">Transmembrane helix</keyword>
<evidence type="ECO:0000256" key="5">
    <source>
        <dbReference type="ARBA" id="ARBA00023098"/>
    </source>
</evidence>